<feature type="domain" description="C2H2-type" evidence="14">
    <location>
        <begin position="221"/>
        <end position="249"/>
    </location>
</feature>
<protein>
    <submittedName>
        <fullName evidence="17">Zinc finger protein 32-like isoform X1</fullName>
    </submittedName>
</protein>
<keyword evidence="7" id="KW-0805">Transcription regulation</keyword>
<keyword evidence="10" id="KW-0539">Nucleus</keyword>
<feature type="binding site" evidence="13">
    <location>
        <position position="42"/>
    </location>
    <ligand>
        <name>Zn(2+)</name>
        <dbReference type="ChEBI" id="CHEBI:29105"/>
    </ligand>
</feature>
<dbReference type="Gene3D" id="3.30.160.60">
    <property type="entry name" value="Classic Zinc Finger"/>
    <property type="match status" value="4"/>
</dbReference>
<evidence type="ECO:0000313" key="16">
    <source>
        <dbReference type="Proteomes" id="UP000322000"/>
    </source>
</evidence>
<keyword evidence="5 12" id="KW-0863">Zinc-finger</keyword>
<organism evidence="16 17">
    <name type="scientific">Trichoplusia ni</name>
    <name type="common">Cabbage looper</name>
    <dbReference type="NCBI Taxonomy" id="7111"/>
    <lineage>
        <taxon>Eukaryota</taxon>
        <taxon>Metazoa</taxon>
        <taxon>Ecdysozoa</taxon>
        <taxon>Arthropoda</taxon>
        <taxon>Hexapoda</taxon>
        <taxon>Insecta</taxon>
        <taxon>Pterygota</taxon>
        <taxon>Neoptera</taxon>
        <taxon>Endopterygota</taxon>
        <taxon>Lepidoptera</taxon>
        <taxon>Glossata</taxon>
        <taxon>Ditrysia</taxon>
        <taxon>Noctuoidea</taxon>
        <taxon>Noctuidae</taxon>
        <taxon>Plusiinae</taxon>
        <taxon>Trichoplusia</taxon>
    </lineage>
</organism>
<sequence>MLAVLILNRLNKLREARKQKSPNAVPAEKKPALEEIMYCRTCLGTDDLVSIFFNKEDETKKSEDLRLVTGLEIKMNDGLSQKICAQCIEIMNTALQFRRTSRKAERTLIKLASGDLSKKKSPTGLQKPSTKPKLKTAKVEKVEMNDYSYEIYSEEFQNDGEDYQEFMADKEAERRKEKEDKKTRKKISDQVRGSYKCQQCGKEFRMRATFKAHVRFHTNYCVCELCGKRCRNNVQLQEHKRARHGLRRIHQCNYCDYSSATKEALTIHERRHTGERPYVCDHCGATFHRRSNLVQHIAIHLPEKNFQCSICKKRERSKKRLQVHVHKAHRMRDKYRYICPICKSLYVRSHRARVHRMTRKRRGGVEKYTVGVGRYMCPQCPKIYSGPDHVRRHLVNHHNIPRPQQGPIDKFLANGTCSVSVASRDSFSHSLESKPF</sequence>
<evidence type="ECO:0000256" key="6">
    <source>
        <dbReference type="ARBA" id="ARBA00022833"/>
    </source>
</evidence>
<dbReference type="FunCoup" id="A0A7E5WZS6">
    <property type="interactions" value="58"/>
</dbReference>
<feature type="binding site" evidence="13">
    <location>
        <position position="87"/>
    </location>
    <ligand>
        <name>Zn(2+)</name>
        <dbReference type="ChEBI" id="CHEBI:29105"/>
    </ligand>
</feature>
<dbReference type="FunFam" id="3.30.160.60:FF:000100">
    <property type="entry name" value="Zinc finger 45-like"/>
    <property type="match status" value="1"/>
</dbReference>
<dbReference type="RefSeq" id="XP_026745732.1">
    <property type="nucleotide sequence ID" value="XM_026889931.1"/>
</dbReference>
<feature type="binding site" evidence="13">
    <location>
        <position position="39"/>
    </location>
    <ligand>
        <name>Zn(2+)</name>
        <dbReference type="ChEBI" id="CHEBI:29105"/>
    </ligand>
</feature>
<gene>
    <name evidence="17" type="primary">LOC113507080</name>
</gene>
<dbReference type="InterPro" id="IPR013087">
    <property type="entry name" value="Znf_C2H2_type"/>
</dbReference>
<keyword evidence="9" id="KW-0804">Transcription</keyword>
<feature type="domain" description="C2H2-type" evidence="14">
    <location>
        <begin position="250"/>
        <end position="277"/>
    </location>
</feature>
<dbReference type="Pfam" id="PF23611">
    <property type="entry name" value="zf-C2H2_16"/>
    <property type="match status" value="1"/>
</dbReference>
<dbReference type="OrthoDB" id="7849674at2759"/>
<dbReference type="InterPro" id="IPR036236">
    <property type="entry name" value="Znf_C2H2_sf"/>
</dbReference>
<dbReference type="GO" id="GO:0042802">
    <property type="term" value="F:identical protein binding"/>
    <property type="evidence" value="ECO:0007669"/>
    <property type="project" value="UniProtKB-ARBA"/>
</dbReference>
<evidence type="ECO:0000256" key="3">
    <source>
        <dbReference type="ARBA" id="ARBA00022723"/>
    </source>
</evidence>
<dbReference type="GO" id="GO:0000978">
    <property type="term" value="F:RNA polymerase II cis-regulatory region sequence-specific DNA binding"/>
    <property type="evidence" value="ECO:0007669"/>
    <property type="project" value="TreeGrafter"/>
</dbReference>
<feature type="binding site" evidence="13">
    <location>
        <position position="84"/>
    </location>
    <ligand>
        <name>Zn(2+)</name>
        <dbReference type="ChEBI" id="CHEBI:29105"/>
    </ligand>
</feature>
<feature type="domain" description="C2H2-type" evidence="14">
    <location>
        <begin position="375"/>
        <end position="403"/>
    </location>
</feature>
<evidence type="ECO:0000259" key="15">
    <source>
        <dbReference type="PROSITE" id="PS51915"/>
    </source>
</evidence>
<evidence type="ECO:0000259" key="14">
    <source>
        <dbReference type="PROSITE" id="PS50157"/>
    </source>
</evidence>
<dbReference type="SMART" id="SM00355">
    <property type="entry name" value="ZnF_C2H2"/>
    <property type="match status" value="7"/>
</dbReference>
<dbReference type="InterPro" id="IPR012934">
    <property type="entry name" value="Znf_AD"/>
</dbReference>
<dbReference type="SUPFAM" id="SSF57667">
    <property type="entry name" value="beta-beta-alpha zinc fingers"/>
    <property type="match status" value="2"/>
</dbReference>
<proteinExistence type="inferred from homology"/>
<evidence type="ECO:0000313" key="17">
    <source>
        <dbReference type="RefSeq" id="XP_026745732.1"/>
    </source>
</evidence>
<dbReference type="InterPro" id="IPR056438">
    <property type="entry name" value="Znf-C2H2_CTCF"/>
</dbReference>
<accession>A0A7E5WZS6</accession>
<dbReference type="SMART" id="SM00868">
    <property type="entry name" value="zf-AD"/>
    <property type="match status" value="1"/>
</dbReference>
<dbReference type="FunFam" id="3.30.160.60:FF:000508">
    <property type="entry name" value="Myeloid zinc finger 1"/>
    <property type="match status" value="1"/>
</dbReference>
<dbReference type="KEGG" id="tnl:113507080"/>
<keyword evidence="16" id="KW-1185">Reference proteome</keyword>
<evidence type="ECO:0000256" key="2">
    <source>
        <dbReference type="ARBA" id="ARBA00006991"/>
    </source>
</evidence>
<dbReference type="GO" id="GO:0005634">
    <property type="term" value="C:nucleus"/>
    <property type="evidence" value="ECO:0007669"/>
    <property type="project" value="UniProtKB-SubCell"/>
</dbReference>
<evidence type="ECO:0000256" key="4">
    <source>
        <dbReference type="ARBA" id="ARBA00022737"/>
    </source>
</evidence>
<evidence type="ECO:0000256" key="8">
    <source>
        <dbReference type="ARBA" id="ARBA00023125"/>
    </source>
</evidence>
<dbReference type="AlphaFoldDB" id="A0A7E5WZS6"/>
<reference evidence="17" key="1">
    <citation type="submission" date="2025-08" db="UniProtKB">
        <authorList>
            <consortium name="RefSeq"/>
        </authorList>
    </citation>
    <scope>IDENTIFICATION</scope>
</reference>
<dbReference type="GO" id="GO:0000981">
    <property type="term" value="F:DNA-binding transcription factor activity, RNA polymerase II-specific"/>
    <property type="evidence" value="ECO:0007669"/>
    <property type="project" value="TreeGrafter"/>
</dbReference>
<dbReference type="SUPFAM" id="SSF57716">
    <property type="entry name" value="Glucocorticoid receptor-like (DNA-binding domain)"/>
    <property type="match status" value="1"/>
</dbReference>
<evidence type="ECO:0000256" key="9">
    <source>
        <dbReference type="ARBA" id="ARBA00023163"/>
    </source>
</evidence>
<feature type="domain" description="C2H2-type" evidence="14">
    <location>
        <begin position="278"/>
        <end position="305"/>
    </location>
</feature>
<evidence type="ECO:0000256" key="13">
    <source>
        <dbReference type="PROSITE-ProRule" id="PRU01263"/>
    </source>
</evidence>
<keyword evidence="8" id="KW-0238">DNA-binding</keyword>
<comment type="subcellular location">
    <subcellularLocation>
        <location evidence="1">Nucleus</location>
    </subcellularLocation>
</comment>
<dbReference type="InterPro" id="IPR050527">
    <property type="entry name" value="Snail/Krueppel_Znf"/>
</dbReference>
<dbReference type="Proteomes" id="UP000322000">
    <property type="component" value="Unplaced"/>
</dbReference>
<dbReference type="PANTHER" id="PTHR24388:SF104">
    <property type="entry name" value="AT-RICH BINDING PROTEIN-RELATED"/>
    <property type="match status" value="1"/>
</dbReference>
<dbReference type="PROSITE" id="PS00028">
    <property type="entry name" value="ZINC_FINGER_C2H2_1"/>
    <property type="match status" value="3"/>
</dbReference>
<evidence type="ECO:0000256" key="10">
    <source>
        <dbReference type="ARBA" id="ARBA00023242"/>
    </source>
</evidence>
<dbReference type="PROSITE" id="PS50157">
    <property type="entry name" value="ZINC_FINGER_C2H2_2"/>
    <property type="match status" value="5"/>
</dbReference>
<evidence type="ECO:0000256" key="1">
    <source>
        <dbReference type="ARBA" id="ARBA00004123"/>
    </source>
</evidence>
<dbReference type="GeneID" id="113507080"/>
<dbReference type="GO" id="GO:0008270">
    <property type="term" value="F:zinc ion binding"/>
    <property type="evidence" value="ECO:0007669"/>
    <property type="project" value="UniProtKB-UniRule"/>
</dbReference>
<evidence type="ECO:0000256" key="7">
    <source>
        <dbReference type="ARBA" id="ARBA00023015"/>
    </source>
</evidence>
<feature type="domain" description="ZAD" evidence="15">
    <location>
        <begin position="37"/>
        <end position="111"/>
    </location>
</feature>
<evidence type="ECO:0000256" key="11">
    <source>
        <dbReference type="ARBA" id="ARBA00037948"/>
    </source>
</evidence>
<feature type="domain" description="C2H2-type" evidence="14">
    <location>
        <begin position="195"/>
        <end position="219"/>
    </location>
</feature>
<dbReference type="Gene3D" id="3.40.1800.20">
    <property type="match status" value="1"/>
</dbReference>
<dbReference type="Pfam" id="PF07776">
    <property type="entry name" value="zf-AD"/>
    <property type="match status" value="1"/>
</dbReference>
<evidence type="ECO:0000256" key="5">
    <source>
        <dbReference type="ARBA" id="ARBA00022771"/>
    </source>
</evidence>
<keyword evidence="3 13" id="KW-0479">Metal-binding</keyword>
<dbReference type="InParanoid" id="A0A7E5WZS6"/>
<evidence type="ECO:0000256" key="12">
    <source>
        <dbReference type="PROSITE-ProRule" id="PRU00042"/>
    </source>
</evidence>
<dbReference type="PROSITE" id="PS51915">
    <property type="entry name" value="ZAD"/>
    <property type="match status" value="1"/>
</dbReference>
<dbReference type="Pfam" id="PF00096">
    <property type="entry name" value="zf-C2H2"/>
    <property type="match status" value="2"/>
</dbReference>
<keyword evidence="4" id="KW-0677">Repeat</keyword>
<keyword evidence="6 13" id="KW-0862">Zinc</keyword>
<dbReference type="PANTHER" id="PTHR24388">
    <property type="entry name" value="ZINC FINGER PROTEIN"/>
    <property type="match status" value="1"/>
</dbReference>
<dbReference type="Pfam" id="PF13894">
    <property type="entry name" value="zf-C2H2_4"/>
    <property type="match status" value="1"/>
</dbReference>
<name>A0A7E5WZS6_TRINI</name>
<comment type="similarity">
    <text evidence="11">Belongs to the snail C2H2-type zinc-finger protein family.</text>
</comment>
<comment type="similarity">
    <text evidence="2">Belongs to the krueppel C2H2-type zinc-finger protein family.</text>
</comment>